<gene>
    <name evidence="1" type="ORF">J2S73_001699</name>
</gene>
<dbReference type="Gene3D" id="3.40.50.1820">
    <property type="entry name" value="alpha/beta hydrolase"/>
    <property type="match status" value="1"/>
</dbReference>
<sequence length="784" mass="87010">MLTSTLRPDLGFGAGLPPSAESLGLHARVDAWNRMTTGFVKWQGEMANLTMLHGHALANRLSGMAEANREAATKAWTASHPSGLAEDVAAYAVDAVQRWFLYMDTLRERGNIFLAHEAAGQPPVLYFAHETVVDGRSLPRPVNYSLLKILPPEGVRVDPDKRPFVIIDPRAGHGAGIGGFKSDSQVGIAITNGHPVYFVAFHPEPEPGQTLGDVTQAEAEFLRRIAGLHPDAPKPVVIGNCQGGWAGMLLAASNPELTGPLVMNGAPLSYWSGRNGVNPMRYFGGLAGGVLPALILSDLGNGKFDGANLVLNFEALNPGKTWWRKYYDLFDNVDTERDRFLEFERWWSGFFFMNEAEIRWILENLFIGNKLGRGEASFAPGEFVDLRRISQPIVVFASRGDNITPPEQALNWISDLYRDEQEIRVRGQRIIYMIHEDVGHLGLFVSGKVARREHAQIASTIEMIEALAPGLYEMEVVEKSGEGSAATFTVDFQSRTIADIASQDDGREDEAEFAAVSRLSSLGQEIYDLSARPFVQAAVTPASARAYFQSHPLRRRRRLLSDRNPVMSMLVPGADLARTYRRPARSDNPFKVMEHLFADAVERDWDLYRDLRDATYELTFNAIFGSPWMHRLGEAASMPAGRDAVGSYRDLPEVREALDRMESGGLAEAVIRMMILLARARGSVRRSRLERSNDLLSKTEPFASLSEQARTRIIHDQTIIIDFEPDRAFSTLPRLLDGAKERERALEIVLNVAGPRREMNAPTKDMVDRLTELLGEEAGRTSAA</sequence>
<dbReference type="Proteomes" id="UP001229244">
    <property type="component" value="Unassembled WGS sequence"/>
</dbReference>
<dbReference type="InterPro" id="IPR024501">
    <property type="entry name" value="DUF3141"/>
</dbReference>
<dbReference type="PANTHER" id="PTHR36837">
    <property type="entry name" value="POLY(3-HYDROXYALKANOATE) POLYMERASE SUBUNIT PHAC"/>
    <property type="match status" value="1"/>
</dbReference>
<keyword evidence="2" id="KW-1185">Reference proteome</keyword>
<dbReference type="InterPro" id="IPR051321">
    <property type="entry name" value="PHA/PHB_synthase"/>
</dbReference>
<comment type="caution">
    <text evidence="1">The sequence shown here is derived from an EMBL/GenBank/DDBJ whole genome shotgun (WGS) entry which is preliminary data.</text>
</comment>
<evidence type="ECO:0000313" key="1">
    <source>
        <dbReference type="EMBL" id="MDQ0315242.1"/>
    </source>
</evidence>
<dbReference type="InterPro" id="IPR029058">
    <property type="entry name" value="AB_hydrolase_fold"/>
</dbReference>
<protein>
    <submittedName>
        <fullName evidence="1">Pimeloyl-ACP methyl ester carboxylesterase/tellurite resistance protein</fullName>
    </submittedName>
</protein>
<accession>A0AAE3VND6</accession>
<dbReference type="Pfam" id="PF11339">
    <property type="entry name" value="DUF3141"/>
    <property type="match status" value="1"/>
</dbReference>
<dbReference type="SUPFAM" id="SSF53474">
    <property type="entry name" value="alpha/beta-Hydrolases"/>
    <property type="match status" value="1"/>
</dbReference>
<dbReference type="PANTHER" id="PTHR36837:SF2">
    <property type="entry name" value="POLY(3-HYDROXYALKANOATE) POLYMERASE SUBUNIT PHAC"/>
    <property type="match status" value="1"/>
</dbReference>
<dbReference type="RefSeq" id="WP_306885079.1">
    <property type="nucleotide sequence ID" value="NZ_JAUSUL010000002.1"/>
</dbReference>
<reference evidence="1" key="1">
    <citation type="submission" date="2023-07" db="EMBL/GenBank/DDBJ databases">
        <title>Genomic Encyclopedia of Type Strains, Phase IV (KMG-IV): sequencing the most valuable type-strain genomes for metagenomic binning, comparative biology and taxonomic classification.</title>
        <authorList>
            <person name="Goeker M."/>
        </authorList>
    </citation>
    <scope>NUCLEOTIDE SEQUENCE</scope>
    <source>
        <strain evidence="1">DSM 21202</strain>
    </source>
</reference>
<dbReference type="AlphaFoldDB" id="A0AAE3VND6"/>
<organism evidence="1 2">
    <name type="scientific">Amorphus orientalis</name>
    <dbReference type="NCBI Taxonomy" id="649198"/>
    <lineage>
        <taxon>Bacteria</taxon>
        <taxon>Pseudomonadati</taxon>
        <taxon>Pseudomonadota</taxon>
        <taxon>Alphaproteobacteria</taxon>
        <taxon>Hyphomicrobiales</taxon>
        <taxon>Amorphaceae</taxon>
        <taxon>Amorphus</taxon>
    </lineage>
</organism>
<dbReference type="EMBL" id="JAUSUL010000002">
    <property type="protein sequence ID" value="MDQ0315242.1"/>
    <property type="molecule type" value="Genomic_DNA"/>
</dbReference>
<evidence type="ECO:0000313" key="2">
    <source>
        <dbReference type="Proteomes" id="UP001229244"/>
    </source>
</evidence>
<name>A0AAE3VND6_9HYPH</name>
<proteinExistence type="predicted"/>